<dbReference type="GO" id="GO:0051539">
    <property type="term" value="F:4 iron, 4 sulfur cluster binding"/>
    <property type="evidence" value="ECO:0007669"/>
    <property type="project" value="UniProtKB-KW"/>
</dbReference>
<dbReference type="InterPro" id="IPR017896">
    <property type="entry name" value="4Fe4S_Fe-S-bd"/>
</dbReference>
<gene>
    <name evidence="10" type="ORF">B9N65_09200</name>
</gene>
<keyword evidence="1" id="KW-0813">Transport</keyword>
<protein>
    <submittedName>
        <fullName evidence="10">Quinol dehydrogenase ferredoxin subunit NapH</fullName>
    </submittedName>
</protein>
<dbReference type="NCBIfam" id="TIGR02163">
    <property type="entry name" value="napH"/>
    <property type="match status" value="1"/>
</dbReference>
<keyword evidence="3" id="KW-0479">Metal-binding</keyword>
<comment type="caution">
    <text evidence="10">The sequence shown here is derived from an EMBL/GenBank/DDBJ whole genome shotgun (WGS) entry which is preliminary data.</text>
</comment>
<feature type="transmembrane region" description="Helical" evidence="8">
    <location>
        <begin position="49"/>
        <end position="75"/>
    </location>
</feature>
<dbReference type="Pfam" id="PF13237">
    <property type="entry name" value="Fer4_10"/>
    <property type="match status" value="1"/>
</dbReference>
<evidence type="ECO:0000259" key="9">
    <source>
        <dbReference type="PROSITE" id="PS51379"/>
    </source>
</evidence>
<feature type="transmembrane region" description="Helical" evidence="8">
    <location>
        <begin position="150"/>
        <end position="173"/>
    </location>
</feature>
<dbReference type="PANTHER" id="PTHR30176">
    <property type="entry name" value="FERREDOXIN-TYPE PROTEIN NAPH"/>
    <property type="match status" value="1"/>
</dbReference>
<evidence type="ECO:0000256" key="1">
    <source>
        <dbReference type="ARBA" id="ARBA00022448"/>
    </source>
</evidence>
<evidence type="ECO:0000256" key="8">
    <source>
        <dbReference type="SAM" id="Phobius"/>
    </source>
</evidence>
<feature type="domain" description="4Fe-4S ferredoxin-type" evidence="9">
    <location>
        <begin position="197"/>
        <end position="227"/>
    </location>
</feature>
<organism evidence="10 11">
    <name type="scientific">Campylobacter concisus</name>
    <dbReference type="NCBI Taxonomy" id="199"/>
    <lineage>
        <taxon>Bacteria</taxon>
        <taxon>Pseudomonadati</taxon>
        <taxon>Campylobacterota</taxon>
        <taxon>Epsilonproteobacteria</taxon>
        <taxon>Campylobacterales</taxon>
        <taxon>Campylobacteraceae</taxon>
        <taxon>Campylobacter</taxon>
    </lineage>
</organism>
<keyword evidence="6" id="KW-0408">Iron</keyword>
<keyword evidence="8" id="KW-0472">Membrane</keyword>
<name>A0A1Y5MEA9_9BACT</name>
<evidence type="ECO:0000313" key="11">
    <source>
        <dbReference type="Proteomes" id="UP000196317"/>
    </source>
</evidence>
<dbReference type="InterPro" id="IPR011886">
    <property type="entry name" value="NapH_MauN"/>
</dbReference>
<keyword evidence="2" id="KW-0004">4Fe-4S</keyword>
<evidence type="ECO:0000256" key="7">
    <source>
        <dbReference type="ARBA" id="ARBA00023014"/>
    </source>
</evidence>
<evidence type="ECO:0000256" key="6">
    <source>
        <dbReference type="ARBA" id="ARBA00023004"/>
    </source>
</evidence>
<dbReference type="Proteomes" id="UP000196317">
    <property type="component" value="Unassembled WGS sequence"/>
</dbReference>
<dbReference type="Pfam" id="PF12801">
    <property type="entry name" value="Fer4_5"/>
    <property type="match status" value="2"/>
</dbReference>
<keyword evidence="4" id="KW-0677">Repeat</keyword>
<dbReference type="GO" id="GO:0005886">
    <property type="term" value="C:plasma membrane"/>
    <property type="evidence" value="ECO:0007669"/>
    <property type="project" value="TreeGrafter"/>
</dbReference>
<dbReference type="PROSITE" id="PS00198">
    <property type="entry name" value="4FE4S_FER_1"/>
    <property type="match status" value="1"/>
</dbReference>
<dbReference type="Gene3D" id="3.30.70.20">
    <property type="match status" value="1"/>
</dbReference>
<dbReference type="SUPFAM" id="SSF54862">
    <property type="entry name" value="4Fe-4S ferredoxins"/>
    <property type="match status" value="1"/>
</dbReference>
<reference evidence="10 11" key="1">
    <citation type="submission" date="2017-04" db="EMBL/GenBank/DDBJ databases">
        <title>Complete genome of Campylobacter concisus ATCC 33237T and draft genomes for an additional eight well characterized C. concisus strains.</title>
        <authorList>
            <person name="Cornelius A.J."/>
            <person name="Miller W.G."/>
            <person name="Lastovica A.J."/>
            <person name="On S.L."/>
            <person name="French N.P."/>
            <person name="Vandenberg O."/>
            <person name="Biggs P.J."/>
        </authorList>
    </citation>
    <scope>NUCLEOTIDE SEQUENCE [LARGE SCALE GENOMIC DNA]</scope>
    <source>
        <strain evidence="10 11">CCUG 19995</strain>
    </source>
</reference>
<keyword evidence="8" id="KW-1133">Transmembrane helix</keyword>
<evidence type="ECO:0000256" key="5">
    <source>
        <dbReference type="ARBA" id="ARBA00022982"/>
    </source>
</evidence>
<feature type="domain" description="4Fe-4S ferredoxin-type" evidence="9">
    <location>
        <begin position="228"/>
        <end position="257"/>
    </location>
</feature>
<dbReference type="PANTHER" id="PTHR30176:SF3">
    <property type="entry name" value="FERREDOXIN-TYPE PROTEIN NAPH"/>
    <property type="match status" value="1"/>
</dbReference>
<accession>A0A1Y5MEA9</accession>
<sequence length="263" mass="28642">MKFLILRRITQISILVLFILGNAYGVKILSGNLSSSLLFGQIPLSDPFAVLQILLASFSVGINAIIGAIIVFAFYALIAPRAFCSWVCPVNLLTDIAYKLREKFGFKGEKILNVSKNLRYYLLALALILSLALSLPAFESISFIGIIQRGIIYGSASAIGIALGIVAFDMFVLKRGICSHVCPLGAFYAVISKFALIRVKHDANACTKCMKCKLICPEVQVLDMIGKESRAVSSSECISCGRCIDVCGDGALNFSIRNLRREK</sequence>
<keyword evidence="5" id="KW-0249">Electron transport</keyword>
<dbReference type="EMBL" id="NDYN01000009">
    <property type="protein sequence ID" value="OUT06911.1"/>
    <property type="molecule type" value="Genomic_DNA"/>
</dbReference>
<dbReference type="InterPro" id="IPR017900">
    <property type="entry name" value="4Fe4S_Fe_S_CS"/>
</dbReference>
<proteinExistence type="predicted"/>
<evidence type="ECO:0000256" key="4">
    <source>
        <dbReference type="ARBA" id="ARBA00022737"/>
    </source>
</evidence>
<dbReference type="AlphaFoldDB" id="A0A1Y5MEA9"/>
<keyword evidence="7" id="KW-0411">Iron-sulfur</keyword>
<dbReference type="NCBIfam" id="NF007013">
    <property type="entry name" value="PRK09477.1"/>
    <property type="match status" value="1"/>
</dbReference>
<keyword evidence="8" id="KW-0812">Transmembrane</keyword>
<feature type="transmembrane region" description="Helical" evidence="8">
    <location>
        <begin position="120"/>
        <end position="138"/>
    </location>
</feature>
<dbReference type="RefSeq" id="WP_087583668.1">
    <property type="nucleotide sequence ID" value="NZ_NDYN01000009.1"/>
</dbReference>
<evidence type="ECO:0000256" key="3">
    <source>
        <dbReference type="ARBA" id="ARBA00022723"/>
    </source>
</evidence>
<dbReference type="PROSITE" id="PS51379">
    <property type="entry name" value="4FE4S_FER_2"/>
    <property type="match status" value="2"/>
</dbReference>
<dbReference type="InterPro" id="IPR051684">
    <property type="entry name" value="Electron_Trans/Redox"/>
</dbReference>
<evidence type="ECO:0000313" key="10">
    <source>
        <dbReference type="EMBL" id="OUT06911.1"/>
    </source>
</evidence>
<evidence type="ECO:0000256" key="2">
    <source>
        <dbReference type="ARBA" id="ARBA00022485"/>
    </source>
</evidence>
<dbReference type="GO" id="GO:0046872">
    <property type="term" value="F:metal ion binding"/>
    <property type="evidence" value="ECO:0007669"/>
    <property type="project" value="UniProtKB-KW"/>
</dbReference>